<dbReference type="STRING" id="2041.AERYTH_11405"/>
<dbReference type="InterPro" id="IPR009057">
    <property type="entry name" value="Homeodomain-like_sf"/>
</dbReference>
<keyword evidence="12" id="KW-0804">Transcription</keyword>
<dbReference type="GO" id="GO:0032993">
    <property type="term" value="C:protein-DNA complex"/>
    <property type="evidence" value="ECO:0007669"/>
    <property type="project" value="TreeGrafter"/>
</dbReference>
<evidence type="ECO:0000256" key="1">
    <source>
        <dbReference type="ARBA" id="ARBA00000086"/>
    </source>
</evidence>
<keyword evidence="7" id="KW-0227">DNA damage</keyword>
<proteinExistence type="predicted"/>
<dbReference type="InterPro" id="IPR023170">
    <property type="entry name" value="HhH_base_excis_C"/>
</dbReference>
<dbReference type="SMART" id="SM00478">
    <property type="entry name" value="ENDO3c"/>
    <property type="match status" value="1"/>
</dbReference>
<dbReference type="SUPFAM" id="SSF57884">
    <property type="entry name" value="Ada DNA repair protein, N-terminal domain (N-Ada 10)"/>
    <property type="match status" value="1"/>
</dbReference>
<dbReference type="GO" id="GO:0043565">
    <property type="term" value="F:sequence-specific DNA binding"/>
    <property type="evidence" value="ECO:0007669"/>
    <property type="project" value="InterPro"/>
</dbReference>
<dbReference type="InterPro" id="IPR037046">
    <property type="entry name" value="AlkA_N_sf"/>
</dbReference>
<dbReference type="Pfam" id="PF12833">
    <property type="entry name" value="HTH_18"/>
    <property type="match status" value="1"/>
</dbReference>
<dbReference type="Gene3D" id="3.40.10.10">
    <property type="entry name" value="DNA Methylphosphotriester Repair Domain"/>
    <property type="match status" value="1"/>
</dbReference>
<gene>
    <name evidence="15" type="ORF">AERYTH_11405</name>
</gene>
<dbReference type="AlphaFoldDB" id="A0A0U4AY46"/>
<dbReference type="RefSeq" id="WP_067858669.1">
    <property type="nucleotide sequence ID" value="NZ_CP011502.1"/>
</dbReference>
<evidence type="ECO:0000256" key="12">
    <source>
        <dbReference type="ARBA" id="ARBA00023163"/>
    </source>
</evidence>
<dbReference type="SMART" id="SM00342">
    <property type="entry name" value="HTH_ARAC"/>
    <property type="match status" value="1"/>
</dbReference>
<evidence type="ECO:0000256" key="6">
    <source>
        <dbReference type="ARBA" id="ARBA00022723"/>
    </source>
</evidence>
<organism evidence="15 16">
    <name type="scientific">Aeromicrobium erythreum</name>
    <dbReference type="NCBI Taxonomy" id="2041"/>
    <lineage>
        <taxon>Bacteria</taxon>
        <taxon>Bacillati</taxon>
        <taxon>Actinomycetota</taxon>
        <taxon>Actinomycetes</taxon>
        <taxon>Propionibacteriales</taxon>
        <taxon>Nocardioidaceae</taxon>
        <taxon>Aeromicrobium</taxon>
    </lineage>
</organism>
<dbReference type="OrthoDB" id="9811249at2"/>
<feature type="domain" description="HTH araC/xylS-type" evidence="14">
    <location>
        <begin position="86"/>
        <end position="184"/>
    </location>
</feature>
<dbReference type="GO" id="GO:0032259">
    <property type="term" value="P:methylation"/>
    <property type="evidence" value="ECO:0007669"/>
    <property type="project" value="UniProtKB-KW"/>
</dbReference>
<dbReference type="InterPro" id="IPR035451">
    <property type="entry name" value="Ada-like_dom_sf"/>
</dbReference>
<evidence type="ECO:0000256" key="8">
    <source>
        <dbReference type="ARBA" id="ARBA00022833"/>
    </source>
</evidence>
<dbReference type="SUPFAM" id="SSF55945">
    <property type="entry name" value="TATA-box binding protein-like"/>
    <property type="match status" value="1"/>
</dbReference>
<keyword evidence="4" id="KW-0489">Methyltransferase</keyword>
<keyword evidence="5" id="KW-0808">Transferase</keyword>
<evidence type="ECO:0000256" key="2">
    <source>
        <dbReference type="ARBA" id="ARBA00001947"/>
    </source>
</evidence>
<evidence type="ECO:0000256" key="9">
    <source>
        <dbReference type="ARBA" id="ARBA00023015"/>
    </source>
</evidence>
<dbReference type="GO" id="GO:0043916">
    <property type="term" value="F:DNA-7-methylguanine glycosylase activity"/>
    <property type="evidence" value="ECO:0007669"/>
    <property type="project" value="TreeGrafter"/>
</dbReference>
<dbReference type="PROSITE" id="PS01124">
    <property type="entry name" value="HTH_ARAC_FAMILY_2"/>
    <property type="match status" value="1"/>
</dbReference>
<keyword evidence="8" id="KW-0862">Zinc</keyword>
<dbReference type="GO" id="GO:0005737">
    <property type="term" value="C:cytoplasm"/>
    <property type="evidence" value="ECO:0007669"/>
    <property type="project" value="TreeGrafter"/>
</dbReference>
<dbReference type="InterPro" id="IPR011257">
    <property type="entry name" value="DNA_glycosylase"/>
</dbReference>
<dbReference type="Proteomes" id="UP000067689">
    <property type="component" value="Chromosome"/>
</dbReference>
<dbReference type="GO" id="GO:0003700">
    <property type="term" value="F:DNA-binding transcription factor activity"/>
    <property type="evidence" value="ECO:0007669"/>
    <property type="project" value="InterPro"/>
</dbReference>
<dbReference type="Gene3D" id="3.30.310.20">
    <property type="entry name" value="DNA-3-methyladenine glycosylase AlkA, N-terminal domain"/>
    <property type="match status" value="1"/>
</dbReference>
<dbReference type="GO" id="GO:0006307">
    <property type="term" value="P:DNA alkylation repair"/>
    <property type="evidence" value="ECO:0007669"/>
    <property type="project" value="TreeGrafter"/>
</dbReference>
<dbReference type="GO" id="GO:0008270">
    <property type="term" value="F:zinc ion binding"/>
    <property type="evidence" value="ECO:0007669"/>
    <property type="project" value="InterPro"/>
</dbReference>
<comment type="cofactor">
    <cofactor evidence="2">
        <name>Zn(2+)</name>
        <dbReference type="ChEBI" id="CHEBI:29105"/>
    </cofactor>
</comment>
<dbReference type="Pfam" id="PF02805">
    <property type="entry name" value="Ada_Zn_binding"/>
    <property type="match status" value="1"/>
</dbReference>
<dbReference type="PATRIC" id="fig|2041.4.peg.2382"/>
<evidence type="ECO:0000256" key="4">
    <source>
        <dbReference type="ARBA" id="ARBA00022603"/>
    </source>
</evidence>
<evidence type="ECO:0000256" key="11">
    <source>
        <dbReference type="ARBA" id="ARBA00023159"/>
    </source>
</evidence>
<dbReference type="Gene3D" id="1.10.340.30">
    <property type="entry name" value="Hypothetical protein, domain 2"/>
    <property type="match status" value="1"/>
</dbReference>
<dbReference type="KEGG" id="aer:AERYTH_11405"/>
<keyword evidence="6" id="KW-0479">Metal-binding</keyword>
<evidence type="ECO:0000313" key="16">
    <source>
        <dbReference type="Proteomes" id="UP000067689"/>
    </source>
</evidence>
<keyword evidence="10" id="KW-0238">DNA-binding</keyword>
<name>A0A0U4AY46_9ACTN</name>
<dbReference type="FunFam" id="3.40.10.10:FF:000001">
    <property type="entry name" value="DNA-3-methyladenine glycosylase 2"/>
    <property type="match status" value="1"/>
</dbReference>
<keyword evidence="16" id="KW-1185">Reference proteome</keyword>
<dbReference type="SUPFAM" id="SSF46689">
    <property type="entry name" value="Homeodomain-like"/>
    <property type="match status" value="1"/>
</dbReference>
<dbReference type="GO" id="GO:0008168">
    <property type="term" value="F:methyltransferase activity"/>
    <property type="evidence" value="ECO:0007669"/>
    <property type="project" value="UniProtKB-KW"/>
</dbReference>
<evidence type="ECO:0000256" key="5">
    <source>
        <dbReference type="ARBA" id="ARBA00022679"/>
    </source>
</evidence>
<dbReference type="PANTHER" id="PTHR43003:SF13">
    <property type="entry name" value="DNA-3-METHYLADENINE GLYCOSYLASE 2"/>
    <property type="match status" value="1"/>
</dbReference>
<dbReference type="InterPro" id="IPR010316">
    <property type="entry name" value="AlkA_N"/>
</dbReference>
<dbReference type="Pfam" id="PF06029">
    <property type="entry name" value="AlkA_N"/>
    <property type="match status" value="1"/>
</dbReference>
<dbReference type="CDD" id="cd00056">
    <property type="entry name" value="ENDO3c"/>
    <property type="match status" value="1"/>
</dbReference>
<evidence type="ECO:0000256" key="3">
    <source>
        <dbReference type="ARBA" id="ARBA00012000"/>
    </source>
</evidence>
<dbReference type="GO" id="GO:0006285">
    <property type="term" value="P:base-excision repair, AP site formation"/>
    <property type="evidence" value="ECO:0007669"/>
    <property type="project" value="TreeGrafter"/>
</dbReference>
<dbReference type="EMBL" id="CP011502">
    <property type="protein sequence ID" value="ALX05264.1"/>
    <property type="molecule type" value="Genomic_DNA"/>
</dbReference>
<dbReference type="PANTHER" id="PTHR43003">
    <property type="entry name" value="DNA-3-METHYLADENINE GLYCOSYLASE"/>
    <property type="match status" value="1"/>
</dbReference>
<dbReference type="Gene3D" id="1.10.1670.10">
    <property type="entry name" value="Helix-hairpin-Helix base-excision DNA repair enzymes (C-terminal)"/>
    <property type="match status" value="1"/>
</dbReference>
<dbReference type="InterPro" id="IPR004026">
    <property type="entry name" value="Ada_DNA_repair_Zn-bd"/>
</dbReference>
<comment type="catalytic activity">
    <reaction evidence="1">
        <text>Hydrolysis of alkylated DNA, releasing 3-methyladenine, 3-methylguanine, 7-methylguanine and 7-methyladenine.</text>
        <dbReference type="EC" id="3.2.2.21"/>
    </reaction>
</comment>
<keyword evidence="13" id="KW-0234">DNA repair</keyword>
<dbReference type="SMART" id="SM01009">
    <property type="entry name" value="AlkA_N"/>
    <property type="match status" value="1"/>
</dbReference>
<protein>
    <recommendedName>
        <fullName evidence="3">DNA-3-methyladenine glycosylase II</fullName>
        <ecNumber evidence="3">3.2.2.21</ecNumber>
    </recommendedName>
</protein>
<dbReference type="InterPro" id="IPR003265">
    <property type="entry name" value="HhH-GPD_domain"/>
</dbReference>
<dbReference type="SUPFAM" id="SSF48150">
    <property type="entry name" value="DNA-glycosylase"/>
    <property type="match status" value="1"/>
</dbReference>
<evidence type="ECO:0000256" key="7">
    <source>
        <dbReference type="ARBA" id="ARBA00022763"/>
    </source>
</evidence>
<dbReference type="EC" id="3.2.2.21" evidence="3"/>
<sequence length="492" mass="53028">MDDVEAQYRAVSSRDERFDGVFFTAVRTTGIYCRPSCPARTPRRENVEFHRSAASAEAAGFRACRRCRPDSTPGSPEWDVRADVVGRAVRLVRDGVVEREGVPGLASRLGYSERHVTRMLTQELGAGPLALATSQRTRTARVLVETTDLSMADIAFASGFSSVRQFNDAFRRAFARTPTELRAHGPAGTRGGGALHLRLAVRQPFHADALAGFLADHAVPGLERGDGRLFARVLTLPHGNGAAEMVLHDDHVAVRLELADQRDLTAAVARLRHLLDLDADPAAVDTALAEPGPHAVDLADLVATRPGLRVPGTVDAAETAVRTVVGQQVSVSGARTVLGRVVATAGEPVTFDLAHEHGLTHAFPTADALATLEPETLPMPRSRGRTVVGLAHAVAVGDLSLDVGVDRDEASRTLLALPGIGPWTVGYVRMRGLGDPDVLLDTDLVLRRILDARGATTDDVRHWSPWRSYAGMHLWTEHLARQAEQRTRGSRA</sequence>
<reference evidence="15 16" key="1">
    <citation type="journal article" date="1991" name="Int. J. Syst. Bacteriol.">
        <title>Description of the erythromycin-producing bacterium Arthrobacter sp. strain NRRL B-3381 as Aeromicrobium erythreum gen. nov., sp. nov.</title>
        <authorList>
            <person name="Miller E.S."/>
            <person name="Woese C.R."/>
            <person name="Brenner S."/>
        </authorList>
    </citation>
    <scope>NUCLEOTIDE SEQUENCE [LARGE SCALE GENOMIC DNA]</scope>
    <source>
        <strain evidence="15 16">AR18</strain>
    </source>
</reference>
<keyword evidence="11" id="KW-0010">Activator</keyword>
<evidence type="ECO:0000313" key="15">
    <source>
        <dbReference type="EMBL" id="ALX05264.1"/>
    </source>
</evidence>
<dbReference type="InterPro" id="IPR018060">
    <property type="entry name" value="HTH_AraC"/>
</dbReference>
<evidence type="ECO:0000256" key="13">
    <source>
        <dbReference type="ARBA" id="ARBA00023204"/>
    </source>
</evidence>
<dbReference type="Gene3D" id="1.10.10.60">
    <property type="entry name" value="Homeodomain-like"/>
    <property type="match status" value="1"/>
</dbReference>
<keyword evidence="9" id="KW-0805">Transcription regulation</keyword>
<dbReference type="GO" id="GO:0032131">
    <property type="term" value="F:alkylated DNA binding"/>
    <property type="evidence" value="ECO:0007669"/>
    <property type="project" value="TreeGrafter"/>
</dbReference>
<evidence type="ECO:0000259" key="14">
    <source>
        <dbReference type="PROSITE" id="PS01124"/>
    </source>
</evidence>
<evidence type="ECO:0000256" key="10">
    <source>
        <dbReference type="ARBA" id="ARBA00023125"/>
    </source>
</evidence>
<dbReference type="GO" id="GO:0008725">
    <property type="term" value="F:DNA-3-methyladenine glycosylase activity"/>
    <property type="evidence" value="ECO:0007669"/>
    <property type="project" value="TreeGrafter"/>
</dbReference>
<dbReference type="InterPro" id="IPR051912">
    <property type="entry name" value="Alkylbase_DNA_Glycosylase/TA"/>
</dbReference>
<accession>A0A0U4AY46</accession>